<sequence length="468" mass="53311">MRNLFKKLSKQPNTLSFRNVAGHKIEGTFKYNDTVSTACEYLAKKLNVPPKTIKIINPSTNKTFKNTDKISDHLSDATFLLYRILPEIIKNKSTKNQKNSKNTILNNASSTTSESNSISIQRKNENSDQIENSQQLNNNTENTNTDTNNGNNRDDDETDNHTDLFRLPKSFTDMLSEIQAKPTFRESLIHADYAQSFHLPPDFDEKVEILRQMGFENEECREALRSTNYNVEAAANFLVNNQNRRGGNGDDGVLRLNLIQAFQLMNALFGRNENTTGTLLNALSDREDDVSGMLRELLVRSGQRNNDDGDGVQIIYETHIDEGYENEEDGEEDYFEDMNSLISDRLGTILSLLDEKNGDAIIKLVSNFRQEEGSQFDEEIAFYFKLILEYIEDNGKLPESFVQQIHAVALYYETTNPVDYQYERIAMIDLLNSDIEENPNNPNNPDTNADTNADANDDQKSYSDFSID</sequence>
<dbReference type="VEuPathDB" id="TrichDB:TRFO_05925"/>
<dbReference type="RefSeq" id="XP_068358484.1">
    <property type="nucleotide sequence ID" value="XM_068492784.1"/>
</dbReference>
<feature type="compositionally biased region" description="Low complexity" evidence="1">
    <location>
        <begin position="438"/>
        <end position="454"/>
    </location>
</feature>
<evidence type="ECO:0000259" key="2">
    <source>
        <dbReference type="PROSITE" id="PS50030"/>
    </source>
</evidence>
<organism evidence="3 4">
    <name type="scientific">Tritrichomonas foetus</name>
    <dbReference type="NCBI Taxonomy" id="1144522"/>
    <lineage>
        <taxon>Eukaryota</taxon>
        <taxon>Metamonada</taxon>
        <taxon>Parabasalia</taxon>
        <taxon>Tritrichomonadida</taxon>
        <taxon>Tritrichomonadidae</taxon>
        <taxon>Tritrichomonas</taxon>
    </lineage>
</organism>
<dbReference type="EMBL" id="MLAK01000760">
    <property type="protein sequence ID" value="OHT05348.1"/>
    <property type="molecule type" value="Genomic_DNA"/>
</dbReference>
<accession>A0A1J4K6K0</accession>
<dbReference type="Gene3D" id="1.10.8.10">
    <property type="entry name" value="DNA helicase RuvA subunit, C-terminal domain"/>
    <property type="match status" value="1"/>
</dbReference>
<evidence type="ECO:0000313" key="4">
    <source>
        <dbReference type="Proteomes" id="UP000179807"/>
    </source>
</evidence>
<dbReference type="AlphaFoldDB" id="A0A1J4K6K0"/>
<gene>
    <name evidence="3" type="ORF">TRFO_05925</name>
</gene>
<dbReference type="SUPFAM" id="SSF46934">
    <property type="entry name" value="UBA-like"/>
    <property type="match status" value="1"/>
</dbReference>
<dbReference type="CDD" id="cd14306">
    <property type="entry name" value="UBA_VP13D"/>
    <property type="match status" value="1"/>
</dbReference>
<dbReference type="PROSITE" id="PS50030">
    <property type="entry name" value="UBA"/>
    <property type="match status" value="1"/>
</dbReference>
<evidence type="ECO:0000256" key="1">
    <source>
        <dbReference type="SAM" id="MobiDB-lite"/>
    </source>
</evidence>
<feature type="domain" description="UBA" evidence="2">
    <location>
        <begin position="202"/>
        <end position="241"/>
    </location>
</feature>
<dbReference type="InterPro" id="IPR009060">
    <property type="entry name" value="UBA-like_sf"/>
</dbReference>
<feature type="region of interest" description="Disordered" evidence="1">
    <location>
        <begin position="94"/>
        <end position="163"/>
    </location>
</feature>
<feature type="region of interest" description="Disordered" evidence="1">
    <location>
        <begin position="436"/>
        <end position="468"/>
    </location>
</feature>
<comment type="caution">
    <text evidence="3">The sequence shown here is derived from an EMBL/GenBank/DDBJ whole genome shotgun (WGS) entry which is preliminary data.</text>
</comment>
<keyword evidence="4" id="KW-1185">Reference proteome</keyword>
<dbReference type="InterPro" id="IPR015940">
    <property type="entry name" value="UBA"/>
</dbReference>
<dbReference type="InterPro" id="IPR041969">
    <property type="entry name" value="VP13D_UBA"/>
</dbReference>
<dbReference type="Pfam" id="PF00627">
    <property type="entry name" value="UBA"/>
    <property type="match status" value="1"/>
</dbReference>
<feature type="compositionally biased region" description="Polar residues" evidence="1">
    <location>
        <begin position="127"/>
        <end position="136"/>
    </location>
</feature>
<name>A0A1J4K6K0_9EUKA</name>
<protein>
    <recommendedName>
        <fullName evidence="2">UBA domain-containing protein</fullName>
    </recommendedName>
</protein>
<feature type="compositionally biased region" description="Low complexity" evidence="1">
    <location>
        <begin position="94"/>
        <end position="120"/>
    </location>
</feature>
<reference evidence="3" key="1">
    <citation type="submission" date="2016-10" db="EMBL/GenBank/DDBJ databases">
        <authorList>
            <person name="Benchimol M."/>
            <person name="Almeida L.G."/>
            <person name="Vasconcelos A.T."/>
            <person name="Perreira-Neves A."/>
            <person name="Rosa I.A."/>
            <person name="Tasca T."/>
            <person name="Bogo M.R."/>
            <person name="de Souza W."/>
        </authorList>
    </citation>
    <scope>NUCLEOTIDE SEQUENCE [LARGE SCALE GENOMIC DNA]</scope>
    <source>
        <strain evidence="3">K</strain>
    </source>
</reference>
<evidence type="ECO:0000313" key="3">
    <source>
        <dbReference type="EMBL" id="OHT05348.1"/>
    </source>
</evidence>
<dbReference type="Proteomes" id="UP000179807">
    <property type="component" value="Unassembled WGS sequence"/>
</dbReference>
<dbReference type="GeneID" id="94827488"/>
<proteinExistence type="predicted"/>
<dbReference type="SMART" id="SM00165">
    <property type="entry name" value="UBA"/>
    <property type="match status" value="1"/>
</dbReference>
<feature type="compositionally biased region" description="Low complexity" evidence="1">
    <location>
        <begin position="137"/>
        <end position="151"/>
    </location>
</feature>